<dbReference type="SUPFAM" id="SSF56112">
    <property type="entry name" value="Protein kinase-like (PK-like)"/>
    <property type="match status" value="1"/>
</dbReference>
<dbReference type="EMBL" id="LAZR01010978">
    <property type="protein sequence ID" value="KKM64052.1"/>
    <property type="molecule type" value="Genomic_DNA"/>
</dbReference>
<dbReference type="InterPro" id="IPR014710">
    <property type="entry name" value="RmlC-like_jellyroll"/>
</dbReference>
<feature type="domain" description="Cyclic nucleotide-binding" evidence="8">
    <location>
        <begin position="309"/>
        <end position="405"/>
    </location>
</feature>
<name>A0A0F9M491_9ZZZZ</name>
<dbReference type="InterPro" id="IPR008271">
    <property type="entry name" value="Ser/Thr_kinase_AS"/>
</dbReference>
<evidence type="ECO:0000256" key="4">
    <source>
        <dbReference type="ARBA" id="ARBA00022777"/>
    </source>
</evidence>
<evidence type="ECO:0000313" key="9">
    <source>
        <dbReference type="EMBL" id="KKM64052.1"/>
    </source>
</evidence>
<reference evidence="9" key="1">
    <citation type="journal article" date="2015" name="Nature">
        <title>Complex archaea that bridge the gap between prokaryotes and eukaryotes.</title>
        <authorList>
            <person name="Spang A."/>
            <person name="Saw J.H."/>
            <person name="Jorgensen S.L."/>
            <person name="Zaremba-Niedzwiedzka K."/>
            <person name="Martijn J."/>
            <person name="Lind A.E."/>
            <person name="van Eijk R."/>
            <person name="Schleper C."/>
            <person name="Guy L."/>
            <person name="Ettema T.J."/>
        </authorList>
    </citation>
    <scope>NUCLEOTIDE SEQUENCE</scope>
</reference>
<dbReference type="InterPro" id="IPR017441">
    <property type="entry name" value="Protein_kinase_ATP_BS"/>
</dbReference>
<dbReference type="SUPFAM" id="SSF51206">
    <property type="entry name" value="cAMP-binding domain-like"/>
    <property type="match status" value="1"/>
</dbReference>
<feature type="domain" description="Protein kinase" evidence="7">
    <location>
        <begin position="19"/>
        <end position="283"/>
    </location>
</feature>
<dbReference type="AlphaFoldDB" id="A0A0F9M491"/>
<evidence type="ECO:0000256" key="5">
    <source>
        <dbReference type="ARBA" id="ARBA00022840"/>
    </source>
</evidence>
<dbReference type="GO" id="GO:0004674">
    <property type="term" value="F:protein serine/threonine kinase activity"/>
    <property type="evidence" value="ECO:0007669"/>
    <property type="project" value="TreeGrafter"/>
</dbReference>
<dbReference type="Gene3D" id="1.10.510.10">
    <property type="entry name" value="Transferase(Phosphotransferase) domain 1"/>
    <property type="match status" value="1"/>
</dbReference>
<dbReference type="Gene3D" id="3.30.200.20">
    <property type="entry name" value="Phosphorylase Kinase, domain 1"/>
    <property type="match status" value="1"/>
</dbReference>
<evidence type="ECO:0008006" key="10">
    <source>
        <dbReference type="Google" id="ProtNLM"/>
    </source>
</evidence>
<keyword evidence="4" id="KW-0418">Kinase</keyword>
<dbReference type="InterPro" id="IPR000595">
    <property type="entry name" value="cNMP-bd_dom"/>
</dbReference>
<dbReference type="InterPro" id="IPR011009">
    <property type="entry name" value="Kinase-like_dom_sf"/>
</dbReference>
<dbReference type="PANTHER" id="PTHR43289:SF6">
    <property type="entry name" value="SERINE_THREONINE-PROTEIN KINASE NEKL-3"/>
    <property type="match status" value="1"/>
</dbReference>
<evidence type="ECO:0000256" key="6">
    <source>
        <dbReference type="ARBA" id="ARBA00022992"/>
    </source>
</evidence>
<sequence length="438" mass="49409">MSKDMSELTDIIPKKLGKFEIVRELGRGSMAVVYLGFDPYMDRNVAVKMALPKFLKDPETGLQFKKMFFNEARITGMLDNKFILPVYDAGIEGNMLYMVMEYISGGVTLKHYARADNLLEVPKVLELIFKCCRALDYAHSRDVIHRDIKSTNLLLTEDMDVRIADFGIAQVMQAEDTQVLGVMGSPRYMSPEQIGEKALTNQTDLFSLGVVMYELLTGHLPFTANTLPALASQIVNDEPPLLSEHRPEIPNSLEMIIKRALAKNPAARYPRGMDFAADLNLAFKHESHVMTRSDSTKQEKFKRLKANSFFKDFFDSEIWEVIDHSEWAEYSPEEVIVTEGDLDDSFFILVKGKVEVKKGDAVLSTLSEGDCFGEMGYFTKSKRTASIIANEEVMLIKVTSSEMEKASTNCQLRFMKVFLLTLIERLSTTSAKLSNNAS</sequence>
<dbReference type="Pfam" id="PF00027">
    <property type="entry name" value="cNMP_binding"/>
    <property type="match status" value="1"/>
</dbReference>
<dbReference type="CDD" id="cd14014">
    <property type="entry name" value="STKc_PknB_like"/>
    <property type="match status" value="1"/>
</dbReference>
<keyword evidence="6" id="KW-0142">cGMP-binding</keyword>
<evidence type="ECO:0000256" key="1">
    <source>
        <dbReference type="ARBA" id="ARBA00022535"/>
    </source>
</evidence>
<dbReference type="SMART" id="SM00220">
    <property type="entry name" value="S_TKc"/>
    <property type="match status" value="1"/>
</dbReference>
<protein>
    <recommendedName>
        <fullName evidence="10">Non-specific serine/threonine protein kinase</fullName>
    </recommendedName>
</protein>
<dbReference type="Gene3D" id="2.60.120.10">
    <property type="entry name" value="Jelly Rolls"/>
    <property type="match status" value="1"/>
</dbReference>
<keyword evidence="5" id="KW-0067">ATP-binding</keyword>
<proteinExistence type="predicted"/>
<dbReference type="PANTHER" id="PTHR43289">
    <property type="entry name" value="MITOGEN-ACTIVATED PROTEIN KINASE KINASE KINASE 20-RELATED"/>
    <property type="match status" value="1"/>
</dbReference>
<evidence type="ECO:0000256" key="3">
    <source>
        <dbReference type="ARBA" id="ARBA00022741"/>
    </source>
</evidence>
<dbReference type="PROSITE" id="PS50042">
    <property type="entry name" value="CNMP_BINDING_3"/>
    <property type="match status" value="1"/>
</dbReference>
<organism evidence="9">
    <name type="scientific">marine sediment metagenome</name>
    <dbReference type="NCBI Taxonomy" id="412755"/>
    <lineage>
        <taxon>unclassified sequences</taxon>
        <taxon>metagenomes</taxon>
        <taxon>ecological metagenomes</taxon>
    </lineage>
</organism>
<accession>A0A0F9M491</accession>
<evidence type="ECO:0000259" key="8">
    <source>
        <dbReference type="PROSITE" id="PS50042"/>
    </source>
</evidence>
<dbReference type="InterPro" id="IPR018490">
    <property type="entry name" value="cNMP-bd_dom_sf"/>
</dbReference>
<comment type="caution">
    <text evidence="9">The sequence shown here is derived from an EMBL/GenBank/DDBJ whole genome shotgun (WGS) entry which is preliminary data.</text>
</comment>
<dbReference type="Pfam" id="PF00069">
    <property type="entry name" value="Pkinase"/>
    <property type="match status" value="1"/>
</dbReference>
<dbReference type="PROSITE" id="PS00107">
    <property type="entry name" value="PROTEIN_KINASE_ATP"/>
    <property type="match status" value="1"/>
</dbReference>
<dbReference type="PROSITE" id="PS50011">
    <property type="entry name" value="PROTEIN_KINASE_DOM"/>
    <property type="match status" value="1"/>
</dbReference>
<dbReference type="GO" id="GO:0005524">
    <property type="term" value="F:ATP binding"/>
    <property type="evidence" value="ECO:0007669"/>
    <property type="project" value="UniProtKB-KW"/>
</dbReference>
<dbReference type="SMART" id="SM00100">
    <property type="entry name" value="cNMP"/>
    <property type="match status" value="1"/>
</dbReference>
<keyword evidence="3" id="KW-0547">Nucleotide-binding</keyword>
<dbReference type="PROSITE" id="PS00108">
    <property type="entry name" value="PROTEIN_KINASE_ST"/>
    <property type="match status" value="1"/>
</dbReference>
<evidence type="ECO:0000256" key="2">
    <source>
        <dbReference type="ARBA" id="ARBA00022679"/>
    </source>
</evidence>
<keyword evidence="2" id="KW-0808">Transferase</keyword>
<gene>
    <name evidence="9" type="ORF">LCGC14_1505230</name>
</gene>
<dbReference type="GO" id="GO:0030553">
    <property type="term" value="F:cGMP binding"/>
    <property type="evidence" value="ECO:0007669"/>
    <property type="project" value="UniProtKB-KW"/>
</dbReference>
<evidence type="ECO:0000259" key="7">
    <source>
        <dbReference type="PROSITE" id="PS50011"/>
    </source>
</evidence>
<keyword evidence="1" id="KW-0140">cGMP</keyword>
<dbReference type="CDD" id="cd00038">
    <property type="entry name" value="CAP_ED"/>
    <property type="match status" value="1"/>
</dbReference>
<dbReference type="InterPro" id="IPR000719">
    <property type="entry name" value="Prot_kinase_dom"/>
</dbReference>